<keyword evidence="4 6" id="KW-1133">Transmembrane helix</keyword>
<evidence type="ECO:0000259" key="8">
    <source>
        <dbReference type="Pfam" id="PF12704"/>
    </source>
</evidence>
<evidence type="ECO:0000256" key="4">
    <source>
        <dbReference type="ARBA" id="ARBA00022989"/>
    </source>
</evidence>
<gene>
    <name evidence="9" type="ORF">GCM10011611_40950</name>
</gene>
<feature type="transmembrane region" description="Helical" evidence="6">
    <location>
        <begin position="781"/>
        <end position="811"/>
    </location>
</feature>
<dbReference type="InterPro" id="IPR003838">
    <property type="entry name" value="ABC3_permease_C"/>
</dbReference>
<feature type="transmembrane region" description="Helical" evidence="6">
    <location>
        <begin position="831"/>
        <end position="850"/>
    </location>
</feature>
<feature type="domain" description="MacB-like periplasmic core" evidence="8">
    <location>
        <begin position="46"/>
        <end position="249"/>
    </location>
</feature>
<keyword evidence="10" id="KW-1185">Reference proteome</keyword>
<dbReference type="GO" id="GO:0016740">
    <property type="term" value="F:transferase activity"/>
    <property type="evidence" value="ECO:0007669"/>
    <property type="project" value="UniProtKB-KW"/>
</dbReference>
<comment type="subcellular location">
    <subcellularLocation>
        <location evidence="1">Cell membrane</location>
        <topology evidence="1">Multi-pass membrane protein</topology>
    </subcellularLocation>
</comment>
<feature type="transmembrane region" description="Helical" evidence="6">
    <location>
        <begin position="280"/>
        <end position="305"/>
    </location>
</feature>
<feature type="transmembrane region" description="Helical" evidence="6">
    <location>
        <begin position="376"/>
        <end position="396"/>
    </location>
</feature>
<keyword evidence="2" id="KW-1003">Cell membrane</keyword>
<feature type="domain" description="MacB-like periplasmic core" evidence="8">
    <location>
        <begin position="501"/>
        <end position="710"/>
    </location>
</feature>
<feature type="domain" description="ABC3 transporter permease C-terminal" evidence="7">
    <location>
        <begin position="285"/>
        <end position="401"/>
    </location>
</feature>
<feature type="transmembrane region" description="Helical" evidence="6">
    <location>
        <begin position="740"/>
        <end position="760"/>
    </location>
</feature>
<evidence type="ECO:0000313" key="9">
    <source>
        <dbReference type="EMBL" id="GGF30642.1"/>
    </source>
</evidence>
<keyword evidence="5 6" id="KW-0472">Membrane</keyword>
<reference evidence="9" key="1">
    <citation type="journal article" date="2014" name="Int. J. Syst. Evol. Microbiol.">
        <title>Complete genome sequence of Corynebacterium casei LMG S-19264T (=DSM 44701T), isolated from a smear-ripened cheese.</title>
        <authorList>
            <consortium name="US DOE Joint Genome Institute (JGI-PGF)"/>
            <person name="Walter F."/>
            <person name="Albersmeier A."/>
            <person name="Kalinowski J."/>
            <person name="Ruckert C."/>
        </authorList>
    </citation>
    <scope>NUCLEOTIDE SEQUENCE</scope>
    <source>
        <strain evidence="9">CGMCC 1.15725</strain>
    </source>
</reference>
<organism evidence="9 10">
    <name type="scientific">Aliidongia dinghuensis</name>
    <dbReference type="NCBI Taxonomy" id="1867774"/>
    <lineage>
        <taxon>Bacteria</taxon>
        <taxon>Pseudomonadati</taxon>
        <taxon>Pseudomonadota</taxon>
        <taxon>Alphaproteobacteria</taxon>
        <taxon>Rhodospirillales</taxon>
        <taxon>Dongiaceae</taxon>
        <taxon>Aliidongia</taxon>
    </lineage>
</organism>
<feature type="domain" description="ABC3 transporter permease C-terminal" evidence="7">
    <location>
        <begin position="741"/>
        <end position="851"/>
    </location>
</feature>
<evidence type="ECO:0000256" key="5">
    <source>
        <dbReference type="ARBA" id="ARBA00023136"/>
    </source>
</evidence>
<dbReference type="Pfam" id="PF02687">
    <property type="entry name" value="FtsX"/>
    <property type="match status" value="2"/>
</dbReference>
<dbReference type="GO" id="GO:0005886">
    <property type="term" value="C:plasma membrane"/>
    <property type="evidence" value="ECO:0007669"/>
    <property type="project" value="UniProtKB-SubCell"/>
</dbReference>
<dbReference type="RefSeq" id="WP_189049218.1">
    <property type="nucleotide sequence ID" value="NZ_BMJQ01000011.1"/>
</dbReference>
<reference evidence="9" key="2">
    <citation type="submission" date="2020-09" db="EMBL/GenBank/DDBJ databases">
        <authorList>
            <person name="Sun Q."/>
            <person name="Zhou Y."/>
        </authorList>
    </citation>
    <scope>NUCLEOTIDE SEQUENCE</scope>
    <source>
        <strain evidence="9">CGMCC 1.15725</strain>
    </source>
</reference>
<dbReference type="PANTHER" id="PTHR30287">
    <property type="entry name" value="MEMBRANE COMPONENT OF PREDICTED ABC SUPERFAMILY METABOLITE UPTAKE TRANSPORTER"/>
    <property type="match status" value="1"/>
</dbReference>
<comment type="caution">
    <text evidence="9">The sequence shown here is derived from an EMBL/GenBank/DDBJ whole genome shotgun (WGS) entry which is preliminary data.</text>
</comment>
<evidence type="ECO:0000313" key="10">
    <source>
        <dbReference type="Proteomes" id="UP000646365"/>
    </source>
</evidence>
<keyword evidence="9" id="KW-0808">Transferase</keyword>
<feature type="transmembrane region" description="Helical" evidence="6">
    <location>
        <begin position="447"/>
        <end position="472"/>
    </location>
</feature>
<evidence type="ECO:0000256" key="3">
    <source>
        <dbReference type="ARBA" id="ARBA00022692"/>
    </source>
</evidence>
<feature type="transmembrane region" description="Helical" evidence="6">
    <location>
        <begin position="423"/>
        <end position="441"/>
    </location>
</feature>
<protein>
    <submittedName>
        <fullName evidence="9">Glycosyl transferase family 1</fullName>
    </submittedName>
</protein>
<dbReference type="PANTHER" id="PTHR30287:SF1">
    <property type="entry name" value="INNER MEMBRANE PROTEIN"/>
    <property type="match status" value="1"/>
</dbReference>
<dbReference type="EMBL" id="BMJQ01000011">
    <property type="protein sequence ID" value="GGF30642.1"/>
    <property type="molecule type" value="Genomic_DNA"/>
</dbReference>
<evidence type="ECO:0000256" key="1">
    <source>
        <dbReference type="ARBA" id="ARBA00004651"/>
    </source>
</evidence>
<dbReference type="AlphaFoldDB" id="A0A8J3E3I7"/>
<dbReference type="Pfam" id="PF12704">
    <property type="entry name" value="MacB_PCD"/>
    <property type="match status" value="2"/>
</dbReference>
<name>A0A8J3E3I7_9PROT</name>
<proteinExistence type="predicted"/>
<evidence type="ECO:0000256" key="2">
    <source>
        <dbReference type="ARBA" id="ARBA00022475"/>
    </source>
</evidence>
<dbReference type="Proteomes" id="UP000646365">
    <property type="component" value="Unassembled WGS sequence"/>
</dbReference>
<keyword evidence="3 6" id="KW-0812">Transmembrane</keyword>
<feature type="transmembrane region" description="Helical" evidence="6">
    <location>
        <begin position="44"/>
        <end position="66"/>
    </location>
</feature>
<evidence type="ECO:0000256" key="6">
    <source>
        <dbReference type="SAM" id="Phobius"/>
    </source>
</evidence>
<feature type="transmembrane region" description="Helical" evidence="6">
    <location>
        <begin position="326"/>
        <end position="356"/>
    </location>
</feature>
<dbReference type="InterPro" id="IPR038766">
    <property type="entry name" value="Membrane_comp_ABC_pdt"/>
</dbReference>
<dbReference type="InterPro" id="IPR025857">
    <property type="entry name" value="MacB_PCD"/>
</dbReference>
<evidence type="ECO:0000259" key="7">
    <source>
        <dbReference type="Pfam" id="PF02687"/>
    </source>
</evidence>
<sequence>MADIAKAGVASGIAREPSTLALALRIARSELKAGLGIGFKGFRVLILCLAIGVAAIAGVGSLSTALTQGLRADGQAILGGDVEFRLTQRGIPAAEENYLAGEGRLSVAREMRGMARTADGGARALVELKAVDVAYPLYGTVVLDPAMSLGQALADQDGVPGAVVDPLVLDRLGLKLGDRIRLGDGQFEIRARLTREPDAGANPFKLGPRVMIARAALAGTGLDQPGTISVTVARLKLDAGVKAADVIAAANRTFPDAGWRARDTTEAAPSIRNFLDRTGLFLGLVGLTALLVGGVGVGNAVAAHLGEKTETIATLKCLGASARVIFTAYLIEIAALALVGVALGLVIGAVAPWGVVALAGDKLPVAARLALYPRPLGLSALFGALVALAFSLWPLARARGVPAAALFRAAILGLEGRLGWRDGLATVVVALALACLAIGTADDKRLAFWFVGGVVAALVLFRGASAGIMAAARRLPAMRWPSLRLAVANLHRPGAATPSVVLSLGLGLTVLVAVALVESSLGREVTERLPAAAPSTFFIDIQPDEVPGFTDLARQAPGITDLERVPNLRARIVKLNGVPVDQAPVEPSALWAVRGERGLTYAATLPAGSRVVNGAWWPADYQGPPLVSLDANLAEGLHLKLGDTITFSVAGREVSGTLANFRHIEWSSLGINFFTIFSPGALEHAPQTNLATVRADTPAAAAALERSVTDKFPNVSAIRVKDVLDTINQIMGDIATSIRITAAITLGLGALVLSGAIAAGQQRRVYEAIVLKVLGGTRRRIALGFLIEYGLLGLTAAAIAAGLGTIAAWALTTRVMHGEWSFDGWRVVETALASVALTLVVGFAGTWRALGAKAAARLRDE</sequence>
<accession>A0A8J3E3I7</accession>